<organism evidence="1 2">
    <name type="scientific">Myxococcus xanthus</name>
    <dbReference type="NCBI Taxonomy" id="34"/>
    <lineage>
        <taxon>Bacteria</taxon>
        <taxon>Pseudomonadati</taxon>
        <taxon>Myxococcota</taxon>
        <taxon>Myxococcia</taxon>
        <taxon>Myxococcales</taxon>
        <taxon>Cystobacterineae</taxon>
        <taxon>Myxococcaceae</taxon>
        <taxon>Myxococcus</taxon>
    </lineage>
</organism>
<dbReference type="EMBL" id="CP017174">
    <property type="protein sequence ID" value="QDE67068.1"/>
    <property type="molecule type" value="Genomic_DNA"/>
</dbReference>
<dbReference type="RefSeq" id="WP_140797660.1">
    <property type="nucleotide sequence ID" value="NZ_CP017169.1"/>
</dbReference>
<sequence length="199" mass="21481">MKAATRYLVLLSMLVVGCGDSSEGEGDGGGGGGGGGSDSALKCDSVSWCSTWDADGAEVTDAPPLTGGKLSDGLYRRERGSSYPFAILIKGKSILLIEADMRNDLGTWKVENDRLVMTMTSRCSNTENETSNDTWDWTHAFAVKNGVLYTKDLTWDRPVVAWRKVESLCEESASFKCMVSNCACEFTTNGPLLGRKSCF</sequence>
<protein>
    <recommendedName>
        <fullName evidence="3">Lipoprotein</fullName>
    </recommendedName>
</protein>
<dbReference type="Proteomes" id="UP000320179">
    <property type="component" value="Chromosome"/>
</dbReference>
<name>A0AAE6FXG9_MYXXA</name>
<evidence type="ECO:0008006" key="3">
    <source>
        <dbReference type="Google" id="ProtNLM"/>
    </source>
</evidence>
<evidence type="ECO:0000313" key="2">
    <source>
        <dbReference type="Proteomes" id="UP000320179"/>
    </source>
</evidence>
<dbReference type="PROSITE" id="PS51257">
    <property type="entry name" value="PROKAR_LIPOPROTEIN"/>
    <property type="match status" value="1"/>
</dbReference>
<reference evidence="1 2" key="1">
    <citation type="journal article" date="2019" name="Science">
        <title>Social genes are selection hotspots in kin groups of a soil microbe.</title>
        <authorList>
            <person name="Wielgoss S."/>
            <person name="Wolfensberger R."/>
            <person name="Sun L."/>
            <person name="Fiegna F."/>
            <person name="Velicer G.J."/>
        </authorList>
    </citation>
    <scope>NUCLEOTIDE SEQUENCE [LARGE SCALE GENOMIC DNA]</scope>
    <source>
        <strain evidence="1 2">MC3.5.9c15</strain>
    </source>
</reference>
<accession>A0AAE6FXG9</accession>
<dbReference type="AlphaFoldDB" id="A0AAE6FXG9"/>
<gene>
    <name evidence="1" type="ORF">BHS09_08620</name>
</gene>
<proteinExistence type="predicted"/>
<evidence type="ECO:0000313" key="1">
    <source>
        <dbReference type="EMBL" id="QDE67068.1"/>
    </source>
</evidence>